<evidence type="ECO:0000256" key="7">
    <source>
        <dbReference type="ARBA" id="ARBA00023235"/>
    </source>
</evidence>
<keyword evidence="16" id="KW-1185">Reference proteome</keyword>
<evidence type="ECO:0000313" key="15">
    <source>
        <dbReference type="EMBL" id="GAA4047164.1"/>
    </source>
</evidence>
<keyword evidence="7" id="KW-0413">Isomerase</keyword>
<comment type="similarity">
    <text evidence="2">Belongs to the type IA topoisomerase family.</text>
</comment>
<dbReference type="PANTHER" id="PTHR11390:SF21">
    <property type="entry name" value="DNA TOPOISOMERASE 3-ALPHA"/>
    <property type="match status" value="1"/>
</dbReference>
<dbReference type="SMART" id="SM00493">
    <property type="entry name" value="TOPRIM"/>
    <property type="match status" value="1"/>
</dbReference>
<dbReference type="InterPro" id="IPR013497">
    <property type="entry name" value="Topo_IA_cen"/>
</dbReference>
<evidence type="ECO:0000256" key="5">
    <source>
        <dbReference type="ARBA" id="ARBA00023029"/>
    </source>
</evidence>
<accession>A0ABP7UMU7</accession>
<dbReference type="Proteomes" id="UP001501469">
    <property type="component" value="Unassembled WGS sequence"/>
</dbReference>
<keyword evidence="6" id="KW-0238">DNA-binding</keyword>
<dbReference type="SMART" id="SM00437">
    <property type="entry name" value="TOP1Ac"/>
    <property type="match status" value="1"/>
</dbReference>
<dbReference type="InterPro" id="IPR025589">
    <property type="entry name" value="Toprim_C_rpt"/>
</dbReference>
<keyword evidence="4" id="KW-0479">Metal-binding</keyword>
<dbReference type="PROSITE" id="PS52039">
    <property type="entry name" value="TOPO_IA_2"/>
    <property type="match status" value="1"/>
</dbReference>
<dbReference type="InterPro" id="IPR005738">
    <property type="entry name" value="TopoIII"/>
</dbReference>
<dbReference type="Gene3D" id="1.10.290.10">
    <property type="entry name" value="Topoisomerase I, domain 4"/>
    <property type="match status" value="1"/>
</dbReference>
<dbReference type="PANTHER" id="PTHR11390">
    <property type="entry name" value="PROKARYOTIC DNA TOPOISOMERASE"/>
    <property type="match status" value="1"/>
</dbReference>
<evidence type="ECO:0000259" key="13">
    <source>
        <dbReference type="PROSITE" id="PS50880"/>
    </source>
</evidence>
<comment type="caution">
    <text evidence="15">The sequence shown here is derived from an EMBL/GenBank/DDBJ whole genome shotgun (WGS) entry which is preliminary data.</text>
</comment>
<dbReference type="Gene3D" id="2.70.20.10">
    <property type="entry name" value="Topoisomerase I, domain 3"/>
    <property type="match status" value="1"/>
</dbReference>
<keyword evidence="5" id="KW-0799">Topoisomerase</keyword>
<evidence type="ECO:0000256" key="8">
    <source>
        <dbReference type="ARBA" id="ARBA00030003"/>
    </source>
</evidence>
<dbReference type="CDD" id="cd03362">
    <property type="entry name" value="TOPRIM_TopoIA_TopoIII"/>
    <property type="match status" value="1"/>
</dbReference>
<dbReference type="InterPro" id="IPR003602">
    <property type="entry name" value="Topo_IA_DNA-bd_dom"/>
</dbReference>
<proteinExistence type="inferred from homology"/>
<feature type="domain" description="Toprim" evidence="13">
    <location>
        <begin position="1"/>
        <end position="135"/>
    </location>
</feature>
<dbReference type="SMART" id="SM00436">
    <property type="entry name" value="TOP1Bc"/>
    <property type="match status" value="1"/>
</dbReference>
<gene>
    <name evidence="15" type="ORF">GCM10022409_36600</name>
</gene>
<dbReference type="Gene3D" id="3.40.50.140">
    <property type="match status" value="1"/>
</dbReference>
<name>A0ABP7UMU7_9BACT</name>
<dbReference type="InterPro" id="IPR034144">
    <property type="entry name" value="TOPRIM_TopoIII"/>
</dbReference>
<dbReference type="InterPro" id="IPR013825">
    <property type="entry name" value="Topo_IA_cen_sub2"/>
</dbReference>
<feature type="domain" description="Topo IA-type catalytic" evidence="14">
    <location>
        <begin position="152"/>
        <end position="620"/>
    </location>
</feature>
<reference evidence="16" key="1">
    <citation type="journal article" date="2019" name="Int. J. Syst. Evol. Microbiol.">
        <title>The Global Catalogue of Microorganisms (GCM) 10K type strain sequencing project: providing services to taxonomists for standard genome sequencing and annotation.</title>
        <authorList>
            <consortium name="The Broad Institute Genomics Platform"/>
            <consortium name="The Broad Institute Genome Sequencing Center for Infectious Disease"/>
            <person name="Wu L."/>
            <person name="Ma J."/>
        </authorList>
    </citation>
    <scope>NUCLEOTIDE SEQUENCE [LARGE SCALE GENOMIC DNA]</scope>
    <source>
        <strain evidence="16">JCM 17225</strain>
    </source>
</reference>
<dbReference type="Gene3D" id="1.10.460.10">
    <property type="entry name" value="Topoisomerase I, domain 2"/>
    <property type="match status" value="1"/>
</dbReference>
<feature type="region of interest" description="Disordered" evidence="12">
    <location>
        <begin position="452"/>
        <end position="503"/>
    </location>
</feature>
<evidence type="ECO:0000256" key="12">
    <source>
        <dbReference type="SAM" id="MobiDB-lite"/>
    </source>
</evidence>
<dbReference type="CDD" id="cd00186">
    <property type="entry name" value="TOP1Ac"/>
    <property type="match status" value="1"/>
</dbReference>
<evidence type="ECO:0000256" key="3">
    <source>
        <dbReference type="ARBA" id="ARBA00012891"/>
    </source>
</evidence>
<evidence type="ECO:0000256" key="9">
    <source>
        <dbReference type="ARBA" id="ARBA00031985"/>
    </source>
</evidence>
<dbReference type="InterPro" id="IPR006171">
    <property type="entry name" value="TOPRIM_dom"/>
</dbReference>
<dbReference type="NCBIfam" id="TIGR01056">
    <property type="entry name" value="topB"/>
    <property type="match status" value="1"/>
</dbReference>
<dbReference type="InterPro" id="IPR013824">
    <property type="entry name" value="Topo_IA_cen_sub1"/>
</dbReference>
<evidence type="ECO:0000256" key="6">
    <source>
        <dbReference type="ARBA" id="ARBA00023125"/>
    </source>
</evidence>
<evidence type="ECO:0000256" key="10">
    <source>
        <dbReference type="ARBA" id="ARBA00032235"/>
    </source>
</evidence>
<comment type="catalytic activity">
    <reaction evidence="1">
        <text>ATP-independent breakage of single-stranded DNA, followed by passage and rejoining.</text>
        <dbReference type="EC" id="5.6.2.1"/>
    </reaction>
</comment>
<dbReference type="RefSeq" id="WP_345057389.1">
    <property type="nucleotide sequence ID" value="NZ_BAABDK010000029.1"/>
</dbReference>
<organism evidence="15 16">
    <name type="scientific">Hymenobacter glaciei</name>
    <dbReference type="NCBI Taxonomy" id="877209"/>
    <lineage>
        <taxon>Bacteria</taxon>
        <taxon>Pseudomonadati</taxon>
        <taxon>Bacteroidota</taxon>
        <taxon>Cytophagia</taxon>
        <taxon>Cytophagales</taxon>
        <taxon>Hymenobacteraceae</taxon>
        <taxon>Hymenobacter</taxon>
    </lineage>
</organism>
<evidence type="ECO:0000313" key="16">
    <source>
        <dbReference type="Proteomes" id="UP001501469"/>
    </source>
</evidence>
<dbReference type="Pfam" id="PF01751">
    <property type="entry name" value="Toprim"/>
    <property type="match status" value="1"/>
</dbReference>
<evidence type="ECO:0000256" key="4">
    <source>
        <dbReference type="ARBA" id="ARBA00022723"/>
    </source>
</evidence>
<dbReference type="Pfam" id="PF13342">
    <property type="entry name" value="Toprim_Crpt"/>
    <property type="match status" value="2"/>
</dbReference>
<dbReference type="PROSITE" id="PS50880">
    <property type="entry name" value="TOPRIM"/>
    <property type="match status" value="1"/>
</dbReference>
<dbReference type="SUPFAM" id="SSF56712">
    <property type="entry name" value="Prokaryotic type I DNA topoisomerase"/>
    <property type="match status" value="1"/>
</dbReference>
<dbReference type="PRINTS" id="PR00417">
    <property type="entry name" value="PRTPISMRASEI"/>
</dbReference>
<dbReference type="NCBIfam" id="NF005829">
    <property type="entry name" value="PRK07726.1"/>
    <property type="match status" value="1"/>
</dbReference>
<dbReference type="InterPro" id="IPR023405">
    <property type="entry name" value="Topo_IA_core_domain"/>
</dbReference>
<evidence type="ECO:0000256" key="11">
    <source>
        <dbReference type="ARBA" id="ARBA00032877"/>
    </source>
</evidence>
<sequence length="862" mass="94489">MIVCIAEKPSVAREIANVLGATRRMDGYMEGNGYQVTWTFGHFCQLKEPDDYQPEWKRWSLHNLPMIPDQFGIKLMRRDEGVVKQFHTIKKLVDEATEVINCGDAGQEGEVIQRWVLQEAKCRKPVKRLWISSLTEEAIRQGFANLREAKEFDSLYQAGKSRAVGDWLLGLNATRLFTLKYTTYQDKQLLSIGRVQTPTLALLVERWHEIQNFRPEPYWVLKTEYRGTLFSHMAAPDKAKDADAAPDTKSRLRALGYFVTEEEAREALEAVRPAPLRVTDVEIKKGRESPPRLFDLTSLQVQCNNQLGLSAEDTLKIVQALYEKKAVSYPRVDTTFLPDDQYPKIPGILRGISGYDALTKPLLAGKIPKTPKVFNNNKVTDHHAIIPTGAAGPGGGMETSVYDIITRRFIAAFYPDCEVSNTTVLAEAAERPFRVRGRQILNPGWRVVYGDPTQQAAPKPAPAPGAAGAAAEADDDAVSTVLPNFVKGESGPHDPRLESKMTQPPKDYTEATLLRGMETAGRNIDDEELRQAMKENGIGRPSTRAAIIETLFKRNYIKREKKRIIPTPTGVELIGLIRNPTLKSAELTGQWEHKLRQIERGELSSEGFLGELSGLVKEMVAEVKNDGRGRMVTSGSAELAVQAAQAGGGASSGKVPAGMTGGRPTTPGGPATLPGANGLGYCPACKTGHVVRGKTAFGCVRFREGCTFRLAAEVHGKKLSDPQVKALLAKGRTPVMKGFVGAEGQKFDAAIGLDTSFQPILLQVADAKPGAAPDSGLIPCPVCKLGTMLKGKTAYGCSRFREDCQFRVAFEWGGKQLTETQLKQLLRKGETSVIKGFLSAKTGKKYDAALKVEEGRVVPVFG</sequence>
<evidence type="ECO:0000256" key="1">
    <source>
        <dbReference type="ARBA" id="ARBA00000213"/>
    </source>
</evidence>
<dbReference type="InterPro" id="IPR000380">
    <property type="entry name" value="Topo_IA"/>
</dbReference>
<protein>
    <recommendedName>
        <fullName evidence="3">DNA topoisomerase</fullName>
        <ecNumber evidence="3">5.6.2.1</ecNumber>
    </recommendedName>
    <alternativeName>
        <fullName evidence="11">Omega-protein</fullName>
    </alternativeName>
    <alternativeName>
        <fullName evidence="10">Relaxing enzyme</fullName>
    </alternativeName>
    <alternativeName>
        <fullName evidence="8">Swivelase</fullName>
    </alternativeName>
    <alternativeName>
        <fullName evidence="9">Untwisting enzyme</fullName>
    </alternativeName>
</protein>
<evidence type="ECO:0000256" key="2">
    <source>
        <dbReference type="ARBA" id="ARBA00009446"/>
    </source>
</evidence>
<dbReference type="InterPro" id="IPR003601">
    <property type="entry name" value="Topo_IA_2"/>
</dbReference>
<dbReference type="EMBL" id="BAABDK010000029">
    <property type="protein sequence ID" value="GAA4047164.1"/>
    <property type="molecule type" value="Genomic_DNA"/>
</dbReference>
<dbReference type="Pfam" id="PF01131">
    <property type="entry name" value="Topoisom_bac"/>
    <property type="match status" value="1"/>
</dbReference>
<evidence type="ECO:0000259" key="14">
    <source>
        <dbReference type="PROSITE" id="PS52039"/>
    </source>
</evidence>
<feature type="compositionally biased region" description="Basic and acidic residues" evidence="12">
    <location>
        <begin position="490"/>
        <end position="499"/>
    </location>
</feature>
<dbReference type="EC" id="5.6.2.1" evidence="3"/>
<dbReference type="InterPro" id="IPR013826">
    <property type="entry name" value="Topo_IA_cen_sub3"/>
</dbReference>